<sequence length="114" mass="13958">MNIELTRFRVKEGKSQKVDEWMKFLNDNQEALLETLEPEKMYVENIFREELDGREYLYWYSVQGENPQELADSEHWLDKKHIEFWNECIDETYRPVDLKVEMTAIPEKIEKHMK</sequence>
<gene>
    <name evidence="1" type="ORF">BG261_10320</name>
</gene>
<accession>A0A1E8GP40</accession>
<proteinExistence type="predicted"/>
<dbReference type="RefSeq" id="WP_070791703.1">
    <property type="nucleotide sequence ID" value="NZ_MKIR01000004.1"/>
</dbReference>
<dbReference type="Proteomes" id="UP000178622">
    <property type="component" value="Unassembled WGS sequence"/>
</dbReference>
<evidence type="ECO:0008006" key="3">
    <source>
        <dbReference type="Google" id="ProtNLM"/>
    </source>
</evidence>
<name>A0A1E8GP40_9LACT</name>
<evidence type="ECO:0000313" key="1">
    <source>
        <dbReference type="EMBL" id="OFI50030.1"/>
    </source>
</evidence>
<keyword evidence="2" id="KW-1185">Reference proteome</keyword>
<dbReference type="Pfam" id="PF19673">
    <property type="entry name" value="DUF6176"/>
    <property type="match status" value="1"/>
</dbReference>
<comment type="caution">
    <text evidence="1">The sequence shown here is derived from an EMBL/GenBank/DDBJ whole genome shotgun (WGS) entry which is preliminary data.</text>
</comment>
<reference evidence="2" key="1">
    <citation type="submission" date="2016-09" db="EMBL/GenBank/DDBJ databases">
        <title>Draft genome sequence of a novel species of the family Streptococcaceae isolated from flowers.</title>
        <authorList>
            <person name="Chuah L.-O."/>
            <person name="Yap K.-P."/>
            <person name="Thong K.L."/>
            <person name="Liong M.T."/>
            <person name="Ahmad R."/>
            <person name="Rusul G."/>
        </authorList>
    </citation>
    <scope>NUCLEOTIDE SEQUENCE [LARGE SCALE GENOMIC DNA]</scope>
    <source>
        <strain evidence="2">DF1</strain>
    </source>
</reference>
<dbReference type="STRING" id="1859473.BG261_10320"/>
<dbReference type="EMBL" id="MKIR01000004">
    <property type="protein sequence ID" value="OFI50030.1"/>
    <property type="molecule type" value="Genomic_DNA"/>
</dbReference>
<evidence type="ECO:0000313" key="2">
    <source>
        <dbReference type="Proteomes" id="UP000178622"/>
    </source>
</evidence>
<protein>
    <recommendedName>
        <fullName evidence="3">NIPSNAP domain-containing protein</fullName>
    </recommendedName>
</protein>
<dbReference type="InterPro" id="IPR046174">
    <property type="entry name" value="DUF6176"/>
</dbReference>
<organism evidence="1 2">
    <name type="scientific">Floricoccus tropicus</name>
    <dbReference type="NCBI Taxonomy" id="1859473"/>
    <lineage>
        <taxon>Bacteria</taxon>
        <taxon>Bacillati</taxon>
        <taxon>Bacillota</taxon>
        <taxon>Bacilli</taxon>
        <taxon>Lactobacillales</taxon>
        <taxon>Streptococcaceae</taxon>
        <taxon>Floricoccus</taxon>
    </lineage>
</organism>
<dbReference type="AlphaFoldDB" id="A0A1E8GP40"/>